<keyword evidence="1" id="KW-1133">Transmembrane helix</keyword>
<dbReference type="GO" id="GO:0016787">
    <property type="term" value="F:hydrolase activity"/>
    <property type="evidence" value="ECO:0007669"/>
    <property type="project" value="UniProtKB-KW"/>
</dbReference>
<keyword evidence="3" id="KW-1185">Reference proteome</keyword>
<accession>A0ABR4FZC8</accession>
<evidence type="ECO:0000256" key="1">
    <source>
        <dbReference type="SAM" id="Phobius"/>
    </source>
</evidence>
<dbReference type="SUPFAM" id="SSF52266">
    <property type="entry name" value="SGNH hydrolase"/>
    <property type="match status" value="1"/>
</dbReference>
<feature type="transmembrane region" description="Helical" evidence="1">
    <location>
        <begin position="29"/>
        <end position="49"/>
    </location>
</feature>
<dbReference type="InterPro" id="IPR001087">
    <property type="entry name" value="GDSL"/>
</dbReference>
<dbReference type="PANTHER" id="PTHR30383:SF31">
    <property type="entry name" value="SGNH HYDROLASE-TYPE ESTERASE DOMAIN-CONTAINING PROTEIN-RELATED"/>
    <property type="match status" value="1"/>
</dbReference>
<dbReference type="CDD" id="cd01833">
    <property type="entry name" value="XynB_like"/>
    <property type="match status" value="1"/>
</dbReference>
<keyword evidence="2" id="KW-0378">Hydrolase</keyword>
<keyword evidence="1" id="KW-0472">Membrane</keyword>
<sequence>MRRSALASMPSTLTSTSTSISIVSSLSTLYISLFTLLSLLTPLTASYSLSPRHNNVDANSLTTGNAIAPRDTKPFLLRVMPLGASITVGYQSSDGNGYRKPLREQLRYAGWEVDMVGSLTNGTMKDNQNEGHFGDTIEQIADAASRSVDMQPNVILINAGTNDALQNSAIRGADDRINTLITSLFTSIPNTTIILSTLIPNTHAQRVVQRISAEYRNVAARRRAAGDRVVLAEMSYFVGSEYLVDGTHPDDEGYRAMAAVWWAALQEAEREGLLVRPNEVESSKGSTGSSSTANVSALVAGERNGTEGEGLDDGPVEDPGLPSYIAPAQPAVDDDGAAVRSLRGWIWGTLAVQGLVLAYLVN</sequence>
<dbReference type="Proteomes" id="UP001610563">
    <property type="component" value="Unassembled WGS sequence"/>
</dbReference>
<dbReference type="PANTHER" id="PTHR30383">
    <property type="entry name" value="THIOESTERASE 1/PROTEASE 1/LYSOPHOSPHOLIPASE L1"/>
    <property type="match status" value="1"/>
</dbReference>
<comment type="caution">
    <text evidence="2">The sequence shown here is derived from an EMBL/GenBank/DDBJ whole genome shotgun (WGS) entry which is preliminary data.</text>
</comment>
<dbReference type="InterPro" id="IPR036514">
    <property type="entry name" value="SGNH_hydro_sf"/>
</dbReference>
<dbReference type="Pfam" id="PF00657">
    <property type="entry name" value="Lipase_GDSL"/>
    <property type="match status" value="1"/>
</dbReference>
<protein>
    <submittedName>
        <fullName evidence="2">SGNH hydrolase-type esterase domain-containing protein</fullName>
    </submittedName>
</protein>
<dbReference type="InterPro" id="IPR051532">
    <property type="entry name" value="Ester_Hydrolysis_Enzymes"/>
</dbReference>
<organism evidence="2 3">
    <name type="scientific">Aspergillus keveii</name>
    <dbReference type="NCBI Taxonomy" id="714993"/>
    <lineage>
        <taxon>Eukaryota</taxon>
        <taxon>Fungi</taxon>
        <taxon>Dikarya</taxon>
        <taxon>Ascomycota</taxon>
        <taxon>Pezizomycotina</taxon>
        <taxon>Eurotiomycetes</taxon>
        <taxon>Eurotiomycetidae</taxon>
        <taxon>Eurotiales</taxon>
        <taxon>Aspergillaceae</taxon>
        <taxon>Aspergillus</taxon>
        <taxon>Aspergillus subgen. Nidulantes</taxon>
    </lineage>
</organism>
<dbReference type="EMBL" id="JBFTWV010000077">
    <property type="protein sequence ID" value="KAL2788591.1"/>
    <property type="molecule type" value="Genomic_DNA"/>
</dbReference>
<evidence type="ECO:0000313" key="3">
    <source>
        <dbReference type="Proteomes" id="UP001610563"/>
    </source>
</evidence>
<proteinExistence type="predicted"/>
<name>A0ABR4FZC8_9EURO</name>
<keyword evidence="1" id="KW-0812">Transmembrane</keyword>
<dbReference type="Gene3D" id="3.40.50.1110">
    <property type="entry name" value="SGNH hydrolase"/>
    <property type="match status" value="1"/>
</dbReference>
<reference evidence="2 3" key="1">
    <citation type="submission" date="2024-07" db="EMBL/GenBank/DDBJ databases">
        <title>Section-level genome sequencing and comparative genomics of Aspergillus sections Usti and Cavernicolus.</title>
        <authorList>
            <consortium name="Lawrence Berkeley National Laboratory"/>
            <person name="Nybo J.L."/>
            <person name="Vesth T.C."/>
            <person name="Theobald S."/>
            <person name="Frisvad J.C."/>
            <person name="Larsen T.O."/>
            <person name="Kjaerboelling I."/>
            <person name="Rothschild-Mancinelli K."/>
            <person name="Lyhne E.K."/>
            <person name="Kogle M.E."/>
            <person name="Barry K."/>
            <person name="Clum A."/>
            <person name="Na H."/>
            <person name="Ledsgaard L."/>
            <person name="Lin J."/>
            <person name="Lipzen A."/>
            <person name="Kuo A."/>
            <person name="Riley R."/>
            <person name="Mondo S."/>
            <person name="Labutti K."/>
            <person name="Haridas S."/>
            <person name="Pangalinan J."/>
            <person name="Salamov A.A."/>
            <person name="Simmons B.A."/>
            <person name="Magnuson J.K."/>
            <person name="Chen J."/>
            <person name="Drula E."/>
            <person name="Henrissat B."/>
            <person name="Wiebenga A."/>
            <person name="Lubbers R.J."/>
            <person name="Gomes A.C."/>
            <person name="Makela M.R."/>
            <person name="Stajich J."/>
            <person name="Grigoriev I.V."/>
            <person name="Mortensen U.H."/>
            <person name="De Vries R.P."/>
            <person name="Baker S.E."/>
            <person name="Andersen M.R."/>
        </authorList>
    </citation>
    <scope>NUCLEOTIDE SEQUENCE [LARGE SCALE GENOMIC DNA]</scope>
    <source>
        <strain evidence="2 3">CBS 209.92</strain>
    </source>
</reference>
<evidence type="ECO:0000313" key="2">
    <source>
        <dbReference type="EMBL" id="KAL2788591.1"/>
    </source>
</evidence>
<gene>
    <name evidence="2" type="ORF">BJX66DRAFT_308624</name>
</gene>